<sequence>MEAMINELVELIKAGSSEKAKRSVEQLAAHKINVQFRLSNKQVSSKADDVNEKSKDSDLELILQVEFRAPKEPIQIPITVHCGTTLRSIKRQVEHEVGIECADQHWFTCHRYPLSDKYIFGSSMPVSSNQTCLHPIRSGDTLYITGTVNQAMILDEANGRNNSYSNARLRITKVNPKLTIQIPPDDTIVYEVDLRNCSYVSESSSPGSVECIEDKVSRKKILILDNKTENRELFDFMRDYLKNPPIIPEPQRDITIDGAKVNKLITALSNKNATEAAQIANQLASVRTPVQFGLDLMNETGNTPSAPPPPPVEQPLKMKLSIESYLIDQCVDTQFDIRILRKTTIRQLKEMVATEIDVSRDRQHWYIHREYLPDDYTFGDSIPRIMDGTVLILYIAKPN</sequence>
<dbReference type="AlphaFoldDB" id="A0A814JPV2"/>
<proteinExistence type="predicted"/>
<gene>
    <name evidence="1" type="ORF">XAT740_LOCUS15319</name>
</gene>
<evidence type="ECO:0000313" key="1">
    <source>
        <dbReference type="EMBL" id="CAF1042122.1"/>
    </source>
</evidence>
<dbReference type="EMBL" id="CAJNOR010000943">
    <property type="protein sequence ID" value="CAF1042122.1"/>
    <property type="molecule type" value="Genomic_DNA"/>
</dbReference>
<comment type="caution">
    <text evidence="1">The sequence shown here is derived from an EMBL/GenBank/DDBJ whole genome shotgun (WGS) entry which is preliminary data.</text>
</comment>
<dbReference type="CDD" id="cd17039">
    <property type="entry name" value="Ubl_ubiquitin_like"/>
    <property type="match status" value="1"/>
</dbReference>
<dbReference type="SUPFAM" id="SSF54236">
    <property type="entry name" value="Ubiquitin-like"/>
    <property type="match status" value="1"/>
</dbReference>
<evidence type="ECO:0000313" key="2">
    <source>
        <dbReference type="Proteomes" id="UP000663828"/>
    </source>
</evidence>
<keyword evidence="2" id="KW-1185">Reference proteome</keyword>
<protein>
    <recommendedName>
        <fullName evidence="3">Ubiquitin-like domain-containing protein</fullName>
    </recommendedName>
</protein>
<dbReference type="InterPro" id="IPR029071">
    <property type="entry name" value="Ubiquitin-like_domsf"/>
</dbReference>
<evidence type="ECO:0008006" key="3">
    <source>
        <dbReference type="Google" id="ProtNLM"/>
    </source>
</evidence>
<reference evidence="1" key="1">
    <citation type="submission" date="2021-02" db="EMBL/GenBank/DDBJ databases">
        <authorList>
            <person name="Nowell W R."/>
        </authorList>
    </citation>
    <scope>NUCLEOTIDE SEQUENCE</scope>
</reference>
<name>A0A814JPV2_ADIRI</name>
<dbReference type="Proteomes" id="UP000663828">
    <property type="component" value="Unassembled WGS sequence"/>
</dbReference>
<accession>A0A814JPV2</accession>
<organism evidence="1 2">
    <name type="scientific">Adineta ricciae</name>
    <name type="common">Rotifer</name>
    <dbReference type="NCBI Taxonomy" id="249248"/>
    <lineage>
        <taxon>Eukaryota</taxon>
        <taxon>Metazoa</taxon>
        <taxon>Spiralia</taxon>
        <taxon>Gnathifera</taxon>
        <taxon>Rotifera</taxon>
        <taxon>Eurotatoria</taxon>
        <taxon>Bdelloidea</taxon>
        <taxon>Adinetida</taxon>
        <taxon>Adinetidae</taxon>
        <taxon>Adineta</taxon>
    </lineage>
</organism>